<feature type="transmembrane region" description="Helical" evidence="2">
    <location>
        <begin position="218"/>
        <end position="246"/>
    </location>
</feature>
<keyword evidence="4" id="KW-1185">Reference proteome</keyword>
<evidence type="ECO:0000256" key="1">
    <source>
        <dbReference type="SAM" id="MobiDB-lite"/>
    </source>
</evidence>
<evidence type="ECO:0000256" key="2">
    <source>
        <dbReference type="SAM" id="Phobius"/>
    </source>
</evidence>
<feature type="transmembrane region" description="Helical" evidence="2">
    <location>
        <begin position="153"/>
        <end position="173"/>
    </location>
</feature>
<evidence type="ECO:0000313" key="4">
    <source>
        <dbReference type="Proteomes" id="UP001500804"/>
    </source>
</evidence>
<dbReference type="EMBL" id="BAABJO010000016">
    <property type="protein sequence ID" value="GAA5127143.1"/>
    <property type="molecule type" value="Genomic_DNA"/>
</dbReference>
<feature type="region of interest" description="Disordered" evidence="1">
    <location>
        <begin position="1"/>
        <end position="36"/>
    </location>
</feature>
<dbReference type="Proteomes" id="UP001500804">
    <property type="component" value="Unassembled WGS sequence"/>
</dbReference>
<feature type="transmembrane region" description="Helical" evidence="2">
    <location>
        <begin position="258"/>
        <end position="288"/>
    </location>
</feature>
<dbReference type="RefSeq" id="WP_345607144.1">
    <property type="nucleotide sequence ID" value="NZ_BAABJO010000016.1"/>
</dbReference>
<name>A0ABP9NPD1_9PSEU</name>
<organism evidence="3 4">
    <name type="scientific">Pseudonocardia adelaidensis</name>
    <dbReference type="NCBI Taxonomy" id="648754"/>
    <lineage>
        <taxon>Bacteria</taxon>
        <taxon>Bacillati</taxon>
        <taxon>Actinomycetota</taxon>
        <taxon>Actinomycetes</taxon>
        <taxon>Pseudonocardiales</taxon>
        <taxon>Pseudonocardiaceae</taxon>
        <taxon>Pseudonocardia</taxon>
    </lineage>
</organism>
<keyword evidence="2" id="KW-0472">Membrane</keyword>
<keyword evidence="2" id="KW-1133">Transmembrane helix</keyword>
<sequence length="310" mass="32570">MSNPPDGLGPGGFPLPPNRPPDGDPPYPDQPPGDPLVPTDLNGWFGRWIRVFRRSFWRLSLITLIVGAVLAAVAGAAAGAAFLLPGPWSTGGVAGPPDTATALVMSGAFLIAFLIGYTVFTWGQGASLYVAVMDAAGRHAGVGEALRWGARRALPLAAWYLVGAVAVMIGILLLILPGLYLAVVLNASLVCAVVIERDGPGRCFELIRHRFWATLGRLVLGWLVIQAYEVVLPFVLISPFVGAFALSPPDSSGAVGTIVIFLLSVVAVAAMVLPVVVAGHAMTIVTYAELRGHENRGITTDRIADELARP</sequence>
<accession>A0ABP9NPD1</accession>
<evidence type="ECO:0008006" key="5">
    <source>
        <dbReference type="Google" id="ProtNLM"/>
    </source>
</evidence>
<feature type="transmembrane region" description="Helical" evidence="2">
    <location>
        <begin position="179"/>
        <end position="197"/>
    </location>
</feature>
<gene>
    <name evidence="3" type="ORF">GCM10023320_44080</name>
</gene>
<evidence type="ECO:0000313" key="3">
    <source>
        <dbReference type="EMBL" id="GAA5127143.1"/>
    </source>
</evidence>
<comment type="caution">
    <text evidence="3">The sequence shown here is derived from an EMBL/GenBank/DDBJ whole genome shotgun (WGS) entry which is preliminary data.</text>
</comment>
<feature type="compositionally biased region" description="Pro residues" evidence="1">
    <location>
        <begin position="13"/>
        <end position="35"/>
    </location>
</feature>
<feature type="transmembrane region" description="Helical" evidence="2">
    <location>
        <begin position="56"/>
        <end position="84"/>
    </location>
</feature>
<reference evidence="4" key="1">
    <citation type="journal article" date="2019" name="Int. J. Syst. Evol. Microbiol.">
        <title>The Global Catalogue of Microorganisms (GCM) 10K type strain sequencing project: providing services to taxonomists for standard genome sequencing and annotation.</title>
        <authorList>
            <consortium name="The Broad Institute Genomics Platform"/>
            <consortium name="The Broad Institute Genome Sequencing Center for Infectious Disease"/>
            <person name="Wu L."/>
            <person name="Ma J."/>
        </authorList>
    </citation>
    <scope>NUCLEOTIDE SEQUENCE [LARGE SCALE GENOMIC DNA]</scope>
    <source>
        <strain evidence="4">JCM 18302</strain>
    </source>
</reference>
<feature type="transmembrane region" description="Helical" evidence="2">
    <location>
        <begin position="104"/>
        <end position="132"/>
    </location>
</feature>
<proteinExistence type="predicted"/>
<protein>
    <recommendedName>
        <fullName evidence="5">Glycerophosphoryl diester phosphodiesterase family protein</fullName>
    </recommendedName>
</protein>
<keyword evidence="2" id="KW-0812">Transmembrane</keyword>